<proteinExistence type="predicted"/>
<dbReference type="GeneID" id="30169291"/>
<dbReference type="AlphaFoldDB" id="A0AAJ8MLG3"/>
<evidence type="ECO:0000259" key="2">
    <source>
        <dbReference type="Pfam" id="PF02826"/>
    </source>
</evidence>
<dbReference type="GO" id="GO:0016618">
    <property type="term" value="F:hydroxypyruvate reductase [NAD(P)H] activity"/>
    <property type="evidence" value="ECO:0007669"/>
    <property type="project" value="TreeGrafter"/>
</dbReference>
<protein>
    <recommendedName>
        <fullName evidence="2">D-isomer specific 2-hydroxyacid dehydrogenase NAD-binding domain-containing protein</fullName>
    </recommendedName>
</protein>
<sequence length="210" mass="22969">MSKILLSGYELIVNPEDAAPKREWVLKHLADPEVGAACIMHNHIDVKAAHARGIKIGHTPGVLNDAGESTPQWPSLPWAPFVLCGHSISHPGLTIGFLGFGRISQAAVERLIAFTNKTEPANIIYTSSRRRENQDEIDTDFSKRYGVQVKRVEKDELATNADILIVLCDLNPSTKDLVNKDFLAKMKPSSILVNVARAMKGGPLLAEVKA</sequence>
<evidence type="ECO:0000313" key="4">
    <source>
        <dbReference type="Proteomes" id="UP000094020"/>
    </source>
</evidence>
<keyword evidence="4" id="KW-1185">Reference proteome</keyword>
<dbReference type="GO" id="GO:0030267">
    <property type="term" value="F:glyoxylate reductase (NADPH) activity"/>
    <property type="evidence" value="ECO:0007669"/>
    <property type="project" value="TreeGrafter"/>
</dbReference>
<dbReference type="SUPFAM" id="SSF51735">
    <property type="entry name" value="NAD(P)-binding Rossmann-fold domains"/>
    <property type="match status" value="1"/>
</dbReference>
<dbReference type="InterPro" id="IPR050223">
    <property type="entry name" value="D-isomer_2-hydroxyacid_DH"/>
</dbReference>
<evidence type="ECO:0000256" key="1">
    <source>
        <dbReference type="ARBA" id="ARBA00023002"/>
    </source>
</evidence>
<feature type="domain" description="D-isomer specific 2-hydroxyacid dehydrogenase NAD-binding" evidence="2">
    <location>
        <begin position="90"/>
        <end position="198"/>
    </location>
</feature>
<dbReference type="RefSeq" id="XP_070058291.1">
    <property type="nucleotide sequence ID" value="XM_070202190.1"/>
</dbReference>
<dbReference type="InterPro" id="IPR036291">
    <property type="entry name" value="NAD(P)-bd_dom_sf"/>
</dbReference>
<dbReference type="PANTHER" id="PTHR10996">
    <property type="entry name" value="2-HYDROXYACID DEHYDROGENASE-RELATED"/>
    <property type="match status" value="1"/>
</dbReference>
<reference evidence="3" key="2">
    <citation type="submission" date="2024-02" db="EMBL/GenBank/DDBJ databases">
        <title>Comparative genomics of Cryptococcus and Kwoniella reveals pathogenesis evolution and contrasting modes of karyotype evolution via chromosome fusion or intercentromeric recombination.</title>
        <authorList>
            <person name="Coelho M.A."/>
            <person name="David-Palma M."/>
            <person name="Shea T."/>
            <person name="Bowers K."/>
            <person name="McGinley-Smith S."/>
            <person name="Mohammad A.W."/>
            <person name="Gnirke A."/>
            <person name="Yurkov A.M."/>
            <person name="Nowrousian M."/>
            <person name="Sun S."/>
            <person name="Cuomo C.A."/>
            <person name="Heitman J."/>
        </authorList>
    </citation>
    <scope>NUCLEOTIDE SEQUENCE</scope>
    <source>
        <strain evidence="3">CBS 10737</strain>
    </source>
</reference>
<dbReference type="Gene3D" id="3.40.50.720">
    <property type="entry name" value="NAD(P)-binding Rossmann-like Domain"/>
    <property type="match status" value="2"/>
</dbReference>
<dbReference type="GO" id="GO:0005829">
    <property type="term" value="C:cytosol"/>
    <property type="evidence" value="ECO:0007669"/>
    <property type="project" value="TreeGrafter"/>
</dbReference>
<dbReference type="SUPFAM" id="SSF52283">
    <property type="entry name" value="Formate/glycerate dehydrogenase catalytic domain-like"/>
    <property type="match status" value="1"/>
</dbReference>
<organism evidence="3 4">
    <name type="scientific">Kwoniella pini CBS 10737</name>
    <dbReference type="NCBI Taxonomy" id="1296096"/>
    <lineage>
        <taxon>Eukaryota</taxon>
        <taxon>Fungi</taxon>
        <taxon>Dikarya</taxon>
        <taxon>Basidiomycota</taxon>
        <taxon>Agaricomycotina</taxon>
        <taxon>Tremellomycetes</taxon>
        <taxon>Tremellales</taxon>
        <taxon>Cryptococcaceae</taxon>
        <taxon>Kwoniella</taxon>
    </lineage>
</organism>
<dbReference type="Pfam" id="PF02826">
    <property type="entry name" value="2-Hacid_dh_C"/>
    <property type="match status" value="1"/>
</dbReference>
<dbReference type="Proteomes" id="UP000094020">
    <property type="component" value="Chromosome 1"/>
</dbReference>
<dbReference type="EMBL" id="CP144519">
    <property type="protein sequence ID" value="WWC66501.1"/>
    <property type="molecule type" value="Genomic_DNA"/>
</dbReference>
<evidence type="ECO:0000313" key="3">
    <source>
        <dbReference type="EMBL" id="WWC66501.1"/>
    </source>
</evidence>
<keyword evidence="1" id="KW-0560">Oxidoreductase</keyword>
<dbReference type="KEGG" id="kpin:30169291"/>
<dbReference type="PANTHER" id="PTHR10996:SF277">
    <property type="entry name" value="GLYOXYLATE REDUCTASE_HYDROXYPYRUVATE REDUCTASE"/>
    <property type="match status" value="1"/>
</dbReference>
<name>A0AAJ8MLG3_9TREE</name>
<reference evidence="3" key="1">
    <citation type="submission" date="2013-07" db="EMBL/GenBank/DDBJ databases">
        <authorList>
            <consortium name="The Broad Institute Genome Sequencing Platform"/>
            <person name="Cuomo C."/>
            <person name="Litvintseva A."/>
            <person name="Chen Y."/>
            <person name="Heitman J."/>
            <person name="Sun S."/>
            <person name="Springer D."/>
            <person name="Dromer F."/>
            <person name="Young S.K."/>
            <person name="Zeng Q."/>
            <person name="Gargeya S."/>
            <person name="Fitzgerald M."/>
            <person name="Abouelleil A."/>
            <person name="Alvarado L."/>
            <person name="Berlin A.M."/>
            <person name="Chapman S.B."/>
            <person name="Dewar J."/>
            <person name="Goldberg J."/>
            <person name="Griggs A."/>
            <person name="Gujja S."/>
            <person name="Hansen M."/>
            <person name="Howarth C."/>
            <person name="Imamovic A."/>
            <person name="Larimer J."/>
            <person name="McCowan C."/>
            <person name="Murphy C."/>
            <person name="Pearson M."/>
            <person name="Priest M."/>
            <person name="Roberts A."/>
            <person name="Saif S."/>
            <person name="Shea T."/>
            <person name="Sykes S."/>
            <person name="Wortman J."/>
            <person name="Nusbaum C."/>
            <person name="Birren B."/>
        </authorList>
    </citation>
    <scope>NUCLEOTIDE SEQUENCE</scope>
    <source>
        <strain evidence="3">CBS 10737</strain>
    </source>
</reference>
<dbReference type="InterPro" id="IPR006140">
    <property type="entry name" value="D-isomer_DH_NAD-bd"/>
</dbReference>
<gene>
    <name evidence="3" type="ORF">I206_100403</name>
</gene>
<accession>A0AAJ8MLG3</accession>
<dbReference type="GO" id="GO:0051287">
    <property type="term" value="F:NAD binding"/>
    <property type="evidence" value="ECO:0007669"/>
    <property type="project" value="InterPro"/>
</dbReference>